<feature type="domain" description="Type I restriction enzyme R protein N-terminal" evidence="4">
    <location>
        <begin position="46"/>
        <end position="146"/>
    </location>
</feature>
<dbReference type="Gene3D" id="3.40.50.150">
    <property type="entry name" value="Vaccinia Virus protein VP39"/>
    <property type="match status" value="1"/>
</dbReference>
<dbReference type="Pfam" id="PF02384">
    <property type="entry name" value="N6_Mtase"/>
    <property type="match status" value="1"/>
</dbReference>
<feature type="domain" description="DNA methylase adenine-specific" evidence="3">
    <location>
        <begin position="300"/>
        <end position="600"/>
    </location>
</feature>
<evidence type="ECO:0000313" key="5">
    <source>
        <dbReference type="EMBL" id="OXT02222.1"/>
    </source>
</evidence>
<keyword evidence="5" id="KW-0808">Transferase</keyword>
<dbReference type="GO" id="GO:0009307">
    <property type="term" value="P:DNA restriction-modification system"/>
    <property type="evidence" value="ECO:0007669"/>
    <property type="project" value="UniProtKB-KW"/>
</dbReference>
<evidence type="ECO:0000259" key="3">
    <source>
        <dbReference type="Pfam" id="PF02384"/>
    </source>
</evidence>
<dbReference type="EMBL" id="NBYO01000001">
    <property type="protein sequence ID" value="OXT02222.1"/>
    <property type="molecule type" value="Genomic_DNA"/>
</dbReference>
<dbReference type="AlphaFoldDB" id="A0A231V205"/>
<evidence type="ECO:0000313" key="6">
    <source>
        <dbReference type="Proteomes" id="UP000215405"/>
    </source>
</evidence>
<evidence type="ECO:0000259" key="4">
    <source>
        <dbReference type="Pfam" id="PF13588"/>
    </source>
</evidence>
<keyword evidence="5" id="KW-0489">Methyltransferase</keyword>
<name>A0A231V205_9HYPH</name>
<evidence type="ECO:0000256" key="2">
    <source>
        <dbReference type="ARBA" id="ARBA00022747"/>
    </source>
</evidence>
<sequence>MAYEENLDRFKRENEAALQGGIIALDEDEKNVIYVALNKKYRLSDPEEFVRASAYVSLVLDYGYSQEQIDIEFTVPHRVPNIHSDIVVFKDKAKKTPYIVVECKREEASQGELDQAVEQGFGYANSLKADFMWMTSGIRNDYFKVSGFGGAERVENRIADLPKEGKEEASRAKYTKGGKDGFELEIVEENELTRKFKQAHDALWAGGKRNPSEAFDELDKLIFCKIWDERTNRKPGEPYDFQVFTDDKGDDLKRRIQALYHKGREKDPEVFKEDIRLSNSELQTVVGYLAGTDLGKTDLDSKGRAFETFMTGFFRGEFGQYFTPRNIVKFIVDALPINHDSVVIDTSCGSGGFLLHALDKVRREADKMAEDGYFELASVQHHKHWHDFAENNLFGIEISEGIARTAKMNMIIHDDGHTNVIAFDGLESIDTMRDRTKNQGFKPNSFDYIITNPPFGAKVKLNEKRYLEDYDLGCKDVDWIDAKLKNITVKQKKVGEKDFIRRTLLDKARDQQTTEVLFIEQCHRFLKPGGYMAMVIPDSILTNSSMQYVRDWIEEHWRIVSVVSLPQFAFAANGAGVKSSVLFLRKHDDATTIAIQRAKEKAQDDIHARKDGGKALEKLIKEKAAKLKKGDATIQQIDEELVAKLGALDAQGNLTTDAKRKLKAEADKAKKAHEATEAYQQWKAATSEEYNERIATLRETLNDEFLAEVKAKVNDYEIFMAIAEDIGYDATGRPTGANELDTVSRELSRFIQHVESGVPRPFA</sequence>
<dbReference type="SUPFAM" id="SSF53335">
    <property type="entry name" value="S-adenosyl-L-methionine-dependent methyltransferases"/>
    <property type="match status" value="1"/>
</dbReference>
<dbReference type="GO" id="GO:0032259">
    <property type="term" value="P:methylation"/>
    <property type="evidence" value="ECO:0007669"/>
    <property type="project" value="UniProtKB-KW"/>
</dbReference>
<dbReference type="InterPro" id="IPR029464">
    <property type="entry name" value="HSDR_N"/>
</dbReference>
<protein>
    <submittedName>
        <fullName evidence="5">N-6 DNA methylase</fullName>
    </submittedName>
</protein>
<dbReference type="PROSITE" id="PS00092">
    <property type="entry name" value="N6_MTASE"/>
    <property type="match status" value="1"/>
</dbReference>
<comment type="similarity">
    <text evidence="1">Belongs to the N(4)/N(6)-methyltransferase family.</text>
</comment>
<dbReference type="InterPro" id="IPR029063">
    <property type="entry name" value="SAM-dependent_MTases_sf"/>
</dbReference>
<dbReference type="PANTHER" id="PTHR42998">
    <property type="entry name" value="TYPE I RESTRICTION ENZYME HINDVIIP M PROTEIN-RELATED"/>
    <property type="match status" value="1"/>
</dbReference>
<dbReference type="Pfam" id="PF13588">
    <property type="entry name" value="HSDR_N_2"/>
    <property type="match status" value="1"/>
</dbReference>
<dbReference type="InterPro" id="IPR003356">
    <property type="entry name" value="DNA_methylase_A-5"/>
</dbReference>
<dbReference type="InterPro" id="IPR002052">
    <property type="entry name" value="DNA_methylase_N6_adenine_CS"/>
</dbReference>
<proteinExistence type="inferred from homology"/>
<dbReference type="PRINTS" id="PR00507">
    <property type="entry name" value="N12N6MTFRASE"/>
</dbReference>
<dbReference type="InterPro" id="IPR052916">
    <property type="entry name" value="Type-I_RE_MTase_Subunit"/>
</dbReference>
<dbReference type="PANTHER" id="PTHR42998:SF1">
    <property type="entry name" value="TYPE I RESTRICTION ENZYME HINDI METHYLASE SUBUNIT"/>
    <property type="match status" value="1"/>
</dbReference>
<gene>
    <name evidence="5" type="ORF">B7H23_04720</name>
</gene>
<evidence type="ECO:0000256" key="1">
    <source>
        <dbReference type="ARBA" id="ARBA00006594"/>
    </source>
</evidence>
<dbReference type="Proteomes" id="UP000215405">
    <property type="component" value="Unassembled WGS sequence"/>
</dbReference>
<organism evidence="5 6">
    <name type="scientific">Notoacmeibacter marinus</name>
    <dbReference type="NCBI Taxonomy" id="1876515"/>
    <lineage>
        <taxon>Bacteria</taxon>
        <taxon>Pseudomonadati</taxon>
        <taxon>Pseudomonadota</taxon>
        <taxon>Alphaproteobacteria</taxon>
        <taxon>Hyphomicrobiales</taxon>
        <taxon>Notoacmeibacteraceae</taxon>
        <taxon>Notoacmeibacter</taxon>
    </lineage>
</organism>
<reference evidence="6" key="1">
    <citation type="journal article" date="2017" name="Int. J. Syst. Evol. Microbiol.">
        <title>Notoacmeibacter marinus gen. nov., sp. nov., isolated from the gut of a limpet and proposal of Notoacmeibacteraceae fam. nov. in the order Rhizobiales of the class Alphaproteobacteria.</title>
        <authorList>
            <person name="Huang Z."/>
            <person name="Guo F."/>
            <person name="Lai Q."/>
        </authorList>
    </citation>
    <scope>NUCLEOTIDE SEQUENCE [LARGE SCALE GENOMIC DNA]</scope>
    <source>
        <strain evidence="6">XMTR2A4</strain>
    </source>
</reference>
<dbReference type="RefSeq" id="WP_094076182.1">
    <property type="nucleotide sequence ID" value="NZ_NBYO01000001.1"/>
</dbReference>
<dbReference type="GO" id="GO:0003677">
    <property type="term" value="F:DNA binding"/>
    <property type="evidence" value="ECO:0007669"/>
    <property type="project" value="InterPro"/>
</dbReference>
<keyword evidence="2" id="KW-0680">Restriction system</keyword>
<dbReference type="GO" id="GO:0008170">
    <property type="term" value="F:N-methyltransferase activity"/>
    <property type="evidence" value="ECO:0007669"/>
    <property type="project" value="InterPro"/>
</dbReference>
<accession>A0A231V205</accession>
<keyword evidence="6" id="KW-1185">Reference proteome</keyword>
<comment type="caution">
    <text evidence="5">The sequence shown here is derived from an EMBL/GenBank/DDBJ whole genome shotgun (WGS) entry which is preliminary data.</text>
</comment>